<sequence>MHGQFGFKSPHGPCIICFLTKSNKSLSISLSGILALIPRFSTSSELVTLSISNMVKSRWMCGSPRPWFSTGYIQQSSLPKILVFVISVINAFTFR</sequence>
<evidence type="ECO:0000313" key="2">
    <source>
        <dbReference type="Proteomes" id="UP001497535"/>
    </source>
</evidence>
<name>A0ACB0YHD8_MELEN</name>
<dbReference type="Proteomes" id="UP001497535">
    <property type="component" value="Unassembled WGS sequence"/>
</dbReference>
<accession>A0ACB0YHD8</accession>
<proteinExistence type="predicted"/>
<comment type="caution">
    <text evidence="1">The sequence shown here is derived from an EMBL/GenBank/DDBJ whole genome shotgun (WGS) entry which is preliminary data.</text>
</comment>
<dbReference type="EMBL" id="CAVMJV010000012">
    <property type="protein sequence ID" value="CAK5046921.1"/>
    <property type="molecule type" value="Genomic_DNA"/>
</dbReference>
<gene>
    <name evidence="1" type="ORF">MENTE1834_LOCUS12224</name>
</gene>
<organism evidence="1 2">
    <name type="scientific">Meloidogyne enterolobii</name>
    <name type="common">Root-knot nematode worm</name>
    <name type="synonym">Meloidogyne mayaguensis</name>
    <dbReference type="NCBI Taxonomy" id="390850"/>
    <lineage>
        <taxon>Eukaryota</taxon>
        <taxon>Metazoa</taxon>
        <taxon>Ecdysozoa</taxon>
        <taxon>Nematoda</taxon>
        <taxon>Chromadorea</taxon>
        <taxon>Rhabditida</taxon>
        <taxon>Tylenchina</taxon>
        <taxon>Tylenchomorpha</taxon>
        <taxon>Tylenchoidea</taxon>
        <taxon>Meloidogynidae</taxon>
        <taxon>Meloidogyninae</taxon>
        <taxon>Meloidogyne</taxon>
    </lineage>
</organism>
<evidence type="ECO:0000313" key="1">
    <source>
        <dbReference type="EMBL" id="CAK5046921.1"/>
    </source>
</evidence>
<keyword evidence="2" id="KW-1185">Reference proteome</keyword>
<protein>
    <submittedName>
        <fullName evidence="1">Uncharacterized protein</fullName>
    </submittedName>
</protein>
<reference evidence="1" key="1">
    <citation type="submission" date="2023-11" db="EMBL/GenBank/DDBJ databases">
        <authorList>
            <person name="Poullet M."/>
        </authorList>
    </citation>
    <scope>NUCLEOTIDE SEQUENCE</scope>
    <source>
        <strain evidence="1">E1834</strain>
    </source>
</reference>